<reference evidence="2" key="1">
    <citation type="submission" date="2017-02" db="UniProtKB">
        <authorList>
            <consortium name="WormBaseParasite"/>
        </authorList>
    </citation>
    <scope>IDENTIFICATION</scope>
</reference>
<organism evidence="1 2">
    <name type="scientific">Parastrongyloides trichosuri</name>
    <name type="common">Possum-specific nematode worm</name>
    <dbReference type="NCBI Taxonomy" id="131310"/>
    <lineage>
        <taxon>Eukaryota</taxon>
        <taxon>Metazoa</taxon>
        <taxon>Ecdysozoa</taxon>
        <taxon>Nematoda</taxon>
        <taxon>Chromadorea</taxon>
        <taxon>Rhabditida</taxon>
        <taxon>Tylenchina</taxon>
        <taxon>Panagrolaimomorpha</taxon>
        <taxon>Strongyloidoidea</taxon>
        <taxon>Strongyloididae</taxon>
        <taxon>Parastrongyloides</taxon>
    </lineage>
</organism>
<accession>A0A0N5A5K4</accession>
<name>A0A0N5A5K4_PARTI</name>
<keyword evidence="1" id="KW-1185">Reference proteome</keyword>
<dbReference type="WBParaSite" id="PTRK_0001698500.1">
    <property type="protein sequence ID" value="PTRK_0001698500.1"/>
    <property type="gene ID" value="PTRK_0001698500"/>
</dbReference>
<evidence type="ECO:0000313" key="1">
    <source>
        <dbReference type="Proteomes" id="UP000038045"/>
    </source>
</evidence>
<protein>
    <submittedName>
        <fullName evidence="2">DUF4258 domain-containing protein</fullName>
    </submittedName>
</protein>
<evidence type="ECO:0000313" key="2">
    <source>
        <dbReference type="WBParaSite" id="PTRK_0001698500.1"/>
    </source>
</evidence>
<dbReference type="Proteomes" id="UP000038045">
    <property type="component" value="Unplaced"/>
</dbReference>
<sequence>MEVAREMRKILEVIETDLSLHSKNDNKNGILECLGRLRKLLGKDVDEALGLIDDDSIRIIQDTRSGRKIVFISARVPLGTYYLYPSINYCACPDYKQFVIEKKVKFMVSFIQKLFDSY</sequence>
<proteinExistence type="predicted"/>
<dbReference type="AlphaFoldDB" id="A0A0N5A5K4"/>